<dbReference type="InterPro" id="IPR001362">
    <property type="entry name" value="Glyco_hydro_32"/>
</dbReference>
<dbReference type="InterPro" id="IPR018053">
    <property type="entry name" value="Glyco_hydro_32_AS"/>
</dbReference>
<evidence type="ECO:0000256" key="4">
    <source>
        <dbReference type="RuleBase" id="RU362110"/>
    </source>
</evidence>
<dbReference type="SMART" id="SM00640">
    <property type="entry name" value="Glyco_32"/>
    <property type="match status" value="1"/>
</dbReference>
<organism evidence="8 9">
    <name type="scientific">Proteus myxofaciens ATCC 19692</name>
    <dbReference type="NCBI Taxonomy" id="1354337"/>
    <lineage>
        <taxon>Bacteria</taxon>
        <taxon>Pseudomonadati</taxon>
        <taxon>Pseudomonadota</taxon>
        <taxon>Gammaproteobacteria</taxon>
        <taxon>Enterobacterales</taxon>
        <taxon>Morganellaceae</taxon>
        <taxon>Proteus</taxon>
    </lineage>
</organism>
<dbReference type="InterPro" id="IPR006232">
    <property type="entry name" value="Suc6P_hydrolase"/>
</dbReference>
<dbReference type="EC" id="3.2.1.26" evidence="4"/>
<comment type="pathway">
    <text evidence="5">Glycan biosynthesis; sucrose metabolism.</text>
</comment>
<dbReference type="EMBL" id="LXEN01000004">
    <property type="protein sequence ID" value="OAT39239.1"/>
    <property type="molecule type" value="Genomic_DNA"/>
</dbReference>
<dbReference type="UniPathway" id="UPA00238"/>
<evidence type="ECO:0000256" key="1">
    <source>
        <dbReference type="ARBA" id="ARBA00009902"/>
    </source>
</evidence>
<sequence length="470" mass="54270">MIKDKGLSSILHSVMSNSATVIQDRYYPRWHLAPVAGLLNDPNGFSFDGEYYHLFYQWNPLSCEHKNKCWGHWRSKDLIHWHHQPIALLPDEVYDKDGCYSGSAVIYNEKLTLCYTGNVKFENGDRTAWQCLAVENKQGSFDKLGPVLDLPEGYTGHVRDPKIWQYKANWYMVLGAQNLNKQGKVLLYISSDLNQWCLIGELAGSYIGGLDDAGYMWECPDLFELEKHFILLTCPQGIKKEEERFLNSHPSAYLIGQFSYETLQFQHGPLIELDAGFEFYAPQTTLANGRRLLFGWMGVPDGDEMHQPTIVNGWIHQMTCPRELSIKKGKLYQQPIKELEQLRQNPQYWQGIADHIDSIDYFNVELAIELEVSTLFSIYFSDTMELSINNHQAILKRRSFKNGEWKYRYWSHSVKKLQILVDSSSVEIFFNEGEGVMSSRFFPSEKMTITFSGKNNISLTAWQLSDSIVN</sequence>
<dbReference type="InterPro" id="IPR013320">
    <property type="entry name" value="ConA-like_dom_sf"/>
</dbReference>
<evidence type="ECO:0000256" key="2">
    <source>
        <dbReference type="ARBA" id="ARBA00022801"/>
    </source>
</evidence>
<dbReference type="GO" id="GO:0005985">
    <property type="term" value="P:sucrose metabolic process"/>
    <property type="evidence" value="ECO:0007669"/>
    <property type="project" value="UniProtKB-UniPathway"/>
</dbReference>
<reference evidence="8 9" key="1">
    <citation type="submission" date="2016-04" db="EMBL/GenBank/DDBJ databases">
        <title>ATOL: Assembling a taxonomically balanced genome-scale reconstruction of the evolutionary history of the Enterobacteriaceae.</title>
        <authorList>
            <person name="Plunkett G.III."/>
            <person name="Neeno-Eckwall E.C."/>
            <person name="Glasner J.D."/>
            <person name="Perna N.T."/>
        </authorList>
    </citation>
    <scope>NUCLEOTIDE SEQUENCE [LARGE SCALE GENOMIC DNA]</scope>
    <source>
        <strain evidence="8 9">ATCC 19692</strain>
    </source>
</reference>
<dbReference type="InterPro" id="IPR051214">
    <property type="entry name" value="GH32_Enzymes"/>
</dbReference>
<dbReference type="Gene3D" id="2.60.120.560">
    <property type="entry name" value="Exo-inulinase, domain 1"/>
    <property type="match status" value="1"/>
</dbReference>
<dbReference type="GO" id="GO:0004564">
    <property type="term" value="F:beta-fructofuranosidase activity"/>
    <property type="evidence" value="ECO:0007669"/>
    <property type="project" value="UniProtKB-EC"/>
</dbReference>
<dbReference type="OrthoDB" id="9801455at2"/>
<evidence type="ECO:0000313" key="8">
    <source>
        <dbReference type="EMBL" id="OAT39239.1"/>
    </source>
</evidence>
<dbReference type="CDD" id="cd18623">
    <property type="entry name" value="GH32_ScrB-like"/>
    <property type="match status" value="1"/>
</dbReference>
<name>A0A198GQV5_9GAMM</name>
<evidence type="ECO:0000256" key="5">
    <source>
        <dbReference type="RuleBase" id="RU365015"/>
    </source>
</evidence>
<dbReference type="SUPFAM" id="SSF49899">
    <property type="entry name" value="Concanavalin A-like lectins/glucanases"/>
    <property type="match status" value="1"/>
</dbReference>
<evidence type="ECO:0000259" key="6">
    <source>
        <dbReference type="Pfam" id="PF00251"/>
    </source>
</evidence>
<dbReference type="SUPFAM" id="SSF75005">
    <property type="entry name" value="Arabinanase/levansucrase/invertase"/>
    <property type="match status" value="1"/>
</dbReference>
<dbReference type="STRING" id="1354337.M983_0064"/>
<comment type="caution">
    <text evidence="8">The sequence shown here is derived from an EMBL/GenBank/DDBJ whole genome shotgun (WGS) entry which is preliminary data.</text>
</comment>
<protein>
    <recommendedName>
        <fullName evidence="4">Sucrose-6-phosphate hydrolase</fullName>
        <ecNumber evidence="4">3.2.1.26</ecNumber>
    </recommendedName>
    <alternativeName>
        <fullName evidence="5">Invertase</fullName>
    </alternativeName>
</protein>
<keyword evidence="2 4" id="KW-0378">Hydrolase</keyword>
<dbReference type="PATRIC" id="fig|1354337.4.peg.67"/>
<dbReference type="PROSITE" id="PS00609">
    <property type="entry name" value="GLYCOSYL_HYDROL_F32"/>
    <property type="match status" value="1"/>
</dbReference>
<comment type="subcellular location">
    <subcellularLocation>
        <location evidence="5">Cytoplasm</location>
    </subcellularLocation>
</comment>
<keyword evidence="9" id="KW-1185">Reference proteome</keyword>
<gene>
    <name evidence="8" type="ORF">M983_0064</name>
</gene>
<dbReference type="InterPro" id="IPR013189">
    <property type="entry name" value="Glyco_hydro_32_C"/>
</dbReference>
<comment type="function">
    <text evidence="5">Enables the bacterium to metabolize sucrose as a sole carbon source.</text>
</comment>
<dbReference type="Gene3D" id="2.115.10.20">
    <property type="entry name" value="Glycosyl hydrolase domain, family 43"/>
    <property type="match status" value="1"/>
</dbReference>
<dbReference type="PANTHER" id="PTHR43101:SF1">
    <property type="entry name" value="BETA-FRUCTOSIDASE"/>
    <property type="match status" value="1"/>
</dbReference>
<dbReference type="InterPro" id="IPR023296">
    <property type="entry name" value="Glyco_hydro_beta-prop_sf"/>
</dbReference>
<keyword evidence="5" id="KW-0963">Cytoplasm</keyword>
<feature type="domain" description="Glycosyl hydrolase family 32 N-terminal" evidence="6">
    <location>
        <begin position="31"/>
        <end position="335"/>
    </location>
</feature>
<comment type="similarity">
    <text evidence="1 4">Belongs to the glycosyl hydrolase 32 family.</text>
</comment>
<dbReference type="InterPro" id="IPR013148">
    <property type="entry name" value="Glyco_hydro_32_N"/>
</dbReference>
<dbReference type="Pfam" id="PF08244">
    <property type="entry name" value="Glyco_hydro_32C"/>
    <property type="match status" value="1"/>
</dbReference>
<dbReference type="RefSeq" id="WP_066745272.1">
    <property type="nucleotide sequence ID" value="NZ_LXEN01000004.1"/>
</dbReference>
<dbReference type="Proteomes" id="UP000094023">
    <property type="component" value="Unassembled WGS sequence"/>
</dbReference>
<proteinExistence type="inferred from homology"/>
<feature type="domain" description="Glycosyl hydrolase family 32 C-terminal" evidence="7">
    <location>
        <begin position="378"/>
        <end position="462"/>
    </location>
</feature>
<dbReference type="PANTHER" id="PTHR43101">
    <property type="entry name" value="BETA-FRUCTOSIDASE"/>
    <property type="match status" value="1"/>
</dbReference>
<dbReference type="NCBIfam" id="TIGR01322">
    <property type="entry name" value="scrB_fam"/>
    <property type="match status" value="1"/>
</dbReference>
<keyword evidence="3 4" id="KW-0326">Glycosidase</keyword>
<dbReference type="GO" id="GO:0005737">
    <property type="term" value="C:cytoplasm"/>
    <property type="evidence" value="ECO:0007669"/>
    <property type="project" value="UniProtKB-SubCell"/>
</dbReference>
<evidence type="ECO:0000259" key="7">
    <source>
        <dbReference type="Pfam" id="PF08244"/>
    </source>
</evidence>
<dbReference type="AlphaFoldDB" id="A0A198GQV5"/>
<evidence type="ECO:0000256" key="3">
    <source>
        <dbReference type="ARBA" id="ARBA00023295"/>
    </source>
</evidence>
<dbReference type="Pfam" id="PF00251">
    <property type="entry name" value="Glyco_hydro_32N"/>
    <property type="match status" value="1"/>
</dbReference>
<accession>A0A198GQV5</accession>
<evidence type="ECO:0000313" key="9">
    <source>
        <dbReference type="Proteomes" id="UP000094023"/>
    </source>
</evidence>
<comment type="catalytic activity">
    <reaction evidence="4">
        <text>Hydrolysis of terminal non-reducing beta-D-fructofuranoside residues in beta-D-fructofuranosides.</text>
        <dbReference type="EC" id="3.2.1.26"/>
    </reaction>
</comment>
<keyword evidence="5" id="KW-0119">Carbohydrate metabolism</keyword>